<dbReference type="OrthoDB" id="5973539at2759"/>
<dbReference type="PANTHER" id="PTHR10067">
    <property type="entry name" value="PHOSPHATIDYLSERINE DECARBOXYLASE"/>
    <property type="match status" value="1"/>
</dbReference>
<dbReference type="InterPro" id="IPR003817">
    <property type="entry name" value="PS_Dcarbxylase"/>
</dbReference>
<organism evidence="4 5">
    <name type="scientific">Sphaerobolus stellatus (strain SS14)</name>
    <dbReference type="NCBI Taxonomy" id="990650"/>
    <lineage>
        <taxon>Eukaryota</taxon>
        <taxon>Fungi</taxon>
        <taxon>Dikarya</taxon>
        <taxon>Basidiomycota</taxon>
        <taxon>Agaricomycotina</taxon>
        <taxon>Agaricomycetes</taxon>
        <taxon>Phallomycetidae</taxon>
        <taxon>Geastrales</taxon>
        <taxon>Sphaerobolaceae</taxon>
        <taxon>Sphaerobolus</taxon>
    </lineage>
</organism>
<gene>
    <name evidence="4" type="ORF">M422DRAFT_267642</name>
</gene>
<evidence type="ECO:0000256" key="1">
    <source>
        <dbReference type="ARBA" id="ARBA00022793"/>
    </source>
</evidence>
<dbReference type="GO" id="GO:0008654">
    <property type="term" value="P:phospholipid biosynthetic process"/>
    <property type="evidence" value="ECO:0007669"/>
    <property type="project" value="InterPro"/>
</dbReference>
<keyword evidence="1" id="KW-0210">Decarboxylase</keyword>
<evidence type="ECO:0000256" key="3">
    <source>
        <dbReference type="SAM" id="MobiDB-lite"/>
    </source>
</evidence>
<evidence type="ECO:0000313" key="5">
    <source>
        <dbReference type="Proteomes" id="UP000054279"/>
    </source>
</evidence>
<dbReference type="AlphaFoldDB" id="A0A0C9UZK3"/>
<protein>
    <submittedName>
        <fullName evidence="4">Uncharacterized protein</fullName>
    </submittedName>
</protein>
<name>A0A0C9UZK3_SPHS4</name>
<dbReference type="Proteomes" id="UP000054279">
    <property type="component" value="Unassembled WGS sequence"/>
</dbReference>
<dbReference type="HOGENOM" id="CLU_1240803_0_0_1"/>
<keyword evidence="2" id="KW-0456">Lyase</keyword>
<keyword evidence="5" id="KW-1185">Reference proteome</keyword>
<accession>A0A0C9UZK3</accession>
<reference evidence="4 5" key="1">
    <citation type="submission" date="2014-06" db="EMBL/GenBank/DDBJ databases">
        <title>Evolutionary Origins and Diversification of the Mycorrhizal Mutualists.</title>
        <authorList>
            <consortium name="DOE Joint Genome Institute"/>
            <consortium name="Mycorrhizal Genomics Consortium"/>
            <person name="Kohler A."/>
            <person name="Kuo A."/>
            <person name="Nagy L.G."/>
            <person name="Floudas D."/>
            <person name="Copeland A."/>
            <person name="Barry K.W."/>
            <person name="Cichocki N."/>
            <person name="Veneault-Fourrey C."/>
            <person name="LaButti K."/>
            <person name="Lindquist E.A."/>
            <person name="Lipzen A."/>
            <person name="Lundell T."/>
            <person name="Morin E."/>
            <person name="Murat C."/>
            <person name="Riley R."/>
            <person name="Ohm R."/>
            <person name="Sun H."/>
            <person name="Tunlid A."/>
            <person name="Henrissat B."/>
            <person name="Grigoriev I.V."/>
            <person name="Hibbett D.S."/>
            <person name="Martin F."/>
        </authorList>
    </citation>
    <scope>NUCLEOTIDE SEQUENCE [LARGE SCALE GENOMIC DNA]</scope>
    <source>
        <strain evidence="4 5">SS14</strain>
    </source>
</reference>
<dbReference type="GO" id="GO:0004609">
    <property type="term" value="F:phosphatidylserine decarboxylase activity"/>
    <property type="evidence" value="ECO:0007669"/>
    <property type="project" value="InterPro"/>
</dbReference>
<dbReference type="EMBL" id="KN837254">
    <property type="protein sequence ID" value="KIJ30811.1"/>
    <property type="molecule type" value="Genomic_DNA"/>
</dbReference>
<evidence type="ECO:0000256" key="2">
    <source>
        <dbReference type="ARBA" id="ARBA00023239"/>
    </source>
</evidence>
<feature type="region of interest" description="Disordered" evidence="3">
    <location>
        <begin position="1"/>
        <end position="25"/>
    </location>
</feature>
<sequence>MTSLHPVNVKQVEEQPGHPDTLPDANHEHFIGALDKLVDETDTTRGDGINNVSETIHAPAHTVKEHPWLGKFIPGLETLASKYHVGNFVIVRGTGEKFFEAMPIYARIGMHLLFYGRLEKYLLERPLVEAQLREQSIKEGMVFDSPASVSSIPSFIQTYSIQIEELLIQDIQKGYKCFNEFFYRKLKPGARPIQNAEDPHGFCSAADCRLTVFETVDNAREFW</sequence>
<evidence type="ECO:0000313" key="4">
    <source>
        <dbReference type="EMBL" id="KIJ30811.1"/>
    </source>
</evidence>
<proteinExistence type="predicted"/>
<dbReference type="Pfam" id="PF02666">
    <property type="entry name" value="PS_Dcarbxylase"/>
    <property type="match status" value="1"/>
</dbReference>
<dbReference type="PANTHER" id="PTHR10067:SF17">
    <property type="entry name" value="PHOSPHATIDYLSERINE DECARBOXYLASE PROENZYME 2"/>
    <property type="match status" value="1"/>
</dbReference>